<dbReference type="GO" id="GO:0016020">
    <property type="term" value="C:membrane"/>
    <property type="evidence" value="ECO:0007669"/>
    <property type="project" value="GOC"/>
</dbReference>
<dbReference type="InterPro" id="IPR001206">
    <property type="entry name" value="Diacylglycerol_kinase_cat_dom"/>
</dbReference>
<dbReference type="PANTHER" id="PTHR12358">
    <property type="entry name" value="SPHINGOSINE KINASE"/>
    <property type="match status" value="1"/>
</dbReference>
<dbReference type="Proteomes" id="UP000685013">
    <property type="component" value="Chromosome 8"/>
</dbReference>
<keyword evidence="3" id="KW-1185">Reference proteome</keyword>
<keyword evidence="2" id="KW-0418">Kinase</keyword>
<gene>
    <name evidence="2" type="primary">LCKB2</name>
    <name evidence="2" type="ORF">SDJN03_13116</name>
</gene>
<dbReference type="InterPro" id="IPR050187">
    <property type="entry name" value="Lipid_Phosphate_FormReg"/>
</dbReference>
<dbReference type="AlphaFoldDB" id="A0AAV6N8H1"/>
<accession>A0AAV6N8H1</accession>
<organism evidence="2 3">
    <name type="scientific">Cucurbita argyrosperma subsp. sororia</name>
    <dbReference type="NCBI Taxonomy" id="37648"/>
    <lineage>
        <taxon>Eukaryota</taxon>
        <taxon>Viridiplantae</taxon>
        <taxon>Streptophyta</taxon>
        <taxon>Embryophyta</taxon>
        <taxon>Tracheophyta</taxon>
        <taxon>Spermatophyta</taxon>
        <taxon>Magnoliopsida</taxon>
        <taxon>eudicotyledons</taxon>
        <taxon>Gunneridae</taxon>
        <taxon>Pentapetalae</taxon>
        <taxon>rosids</taxon>
        <taxon>fabids</taxon>
        <taxon>Cucurbitales</taxon>
        <taxon>Cucurbitaceae</taxon>
        <taxon>Cucurbiteae</taxon>
        <taxon>Cucurbita</taxon>
    </lineage>
</organism>
<feature type="domain" description="DAGKc" evidence="1">
    <location>
        <begin position="46"/>
        <end position="160"/>
    </location>
</feature>
<comment type="caution">
    <text evidence="2">The sequence shown here is derived from an EMBL/GenBank/DDBJ whole genome shotgun (WGS) entry which is preliminary data.</text>
</comment>
<reference evidence="2 3" key="1">
    <citation type="journal article" date="2021" name="Hortic Res">
        <title>The domestication of Cucurbita argyrosperma as revealed by the genome of its wild relative.</title>
        <authorList>
            <person name="Barrera-Redondo J."/>
            <person name="Sanchez-de la Vega G."/>
            <person name="Aguirre-Liguori J.A."/>
            <person name="Castellanos-Morales G."/>
            <person name="Gutierrez-Guerrero Y.T."/>
            <person name="Aguirre-Dugua X."/>
            <person name="Aguirre-Planter E."/>
            <person name="Tenaillon M.I."/>
            <person name="Lira-Saade R."/>
            <person name="Eguiarte L.E."/>
        </authorList>
    </citation>
    <scope>NUCLEOTIDE SEQUENCE [LARGE SCALE GENOMIC DNA]</scope>
    <source>
        <strain evidence="2">JBR-2021</strain>
    </source>
</reference>
<keyword evidence="2" id="KW-0808">Transferase</keyword>
<dbReference type="Pfam" id="PF00781">
    <property type="entry name" value="DAGK_cat"/>
    <property type="match status" value="1"/>
</dbReference>
<dbReference type="PANTHER" id="PTHR12358:SF54">
    <property type="entry name" value="SPHINGOSINE KINASE RELATED PROTEIN"/>
    <property type="match status" value="1"/>
</dbReference>
<evidence type="ECO:0000313" key="3">
    <source>
        <dbReference type="Proteomes" id="UP000685013"/>
    </source>
</evidence>
<name>A0AAV6N8H1_9ROSI</name>
<feature type="non-terminal residue" evidence="2">
    <location>
        <position position="1"/>
    </location>
</feature>
<sequence length="206" mass="23601">MRTELVFVYYLKKSATQPYLTATHDIEWPSKHDNLLQQPYTKLKNVEYVKMGPCHAIDITREAIREGADAVIPVGGDGTFHEVVNGFFWDGKPVVNNDGDVHKSTATRYYLIIVSLQLIPLGTGSDFARTFWNNNPIEAVDRIAKGLRSRIDIGVVNKEKWRVSLLCKCCRHSFVRSAKAGFYAARYKRFGNLCYVLWCFARLYRT</sequence>
<evidence type="ECO:0000259" key="1">
    <source>
        <dbReference type="PROSITE" id="PS50146"/>
    </source>
</evidence>
<proteinExistence type="predicted"/>
<dbReference type="PROSITE" id="PS50146">
    <property type="entry name" value="DAGK"/>
    <property type="match status" value="1"/>
</dbReference>
<evidence type="ECO:0000313" key="2">
    <source>
        <dbReference type="EMBL" id="KAG6593640.1"/>
    </source>
</evidence>
<dbReference type="EMBL" id="JAGKQH010000008">
    <property type="protein sequence ID" value="KAG6593640.1"/>
    <property type="molecule type" value="Genomic_DNA"/>
</dbReference>
<protein>
    <submittedName>
        <fullName evidence="2">Sphingoid long-chain bases kinase 2, mitochondrial</fullName>
    </submittedName>
</protein>
<dbReference type="GO" id="GO:0006665">
    <property type="term" value="P:sphingolipid metabolic process"/>
    <property type="evidence" value="ECO:0007669"/>
    <property type="project" value="UniProtKB-ARBA"/>
</dbReference>
<dbReference type="GO" id="GO:0016301">
    <property type="term" value="F:kinase activity"/>
    <property type="evidence" value="ECO:0007669"/>
    <property type="project" value="UniProtKB-KW"/>
</dbReference>